<feature type="region of interest" description="Disordered" evidence="1">
    <location>
        <begin position="109"/>
        <end position="137"/>
    </location>
</feature>
<feature type="non-terminal residue" evidence="2">
    <location>
        <position position="1"/>
    </location>
</feature>
<reference evidence="2 3" key="1">
    <citation type="journal article" date="2018" name="Nat. Ecol. Evol.">
        <title>Shark genomes provide insights into elasmobranch evolution and the origin of vertebrates.</title>
        <authorList>
            <person name="Hara Y"/>
            <person name="Yamaguchi K"/>
            <person name="Onimaru K"/>
            <person name="Kadota M"/>
            <person name="Koyanagi M"/>
            <person name="Keeley SD"/>
            <person name="Tatsumi K"/>
            <person name="Tanaka K"/>
            <person name="Motone F"/>
            <person name="Kageyama Y"/>
            <person name="Nozu R"/>
            <person name="Adachi N"/>
            <person name="Nishimura O"/>
            <person name="Nakagawa R"/>
            <person name="Tanegashima C"/>
            <person name="Kiyatake I"/>
            <person name="Matsumoto R"/>
            <person name="Murakumo K"/>
            <person name="Nishida K"/>
            <person name="Terakita A"/>
            <person name="Kuratani S"/>
            <person name="Sato K"/>
            <person name="Hyodo S Kuraku.S."/>
        </authorList>
    </citation>
    <scope>NUCLEOTIDE SEQUENCE [LARGE SCALE GENOMIC DNA]</scope>
</reference>
<sequence>YLRDPGASRALFCTCCRSAPLRLPQAGACRAADLHRLEDLRRRFPRARQISRHLVARRHFRDPRRRHRLFAVADPQSRPCRERQVLMPCRGVWLDRGQLAELLGVARKDDAADPARKRERTSEAATPTESPLVSKVGAFGTMVTTTIGATSGDRASSTDRPVGGASCNIEEKEITCRIDTRLEVLRNAPGKTSAT</sequence>
<gene>
    <name evidence="2" type="ORF">chiPu_0031199</name>
</gene>
<dbReference type="EMBL" id="BEZZ01203519">
    <property type="protein sequence ID" value="GCC47246.1"/>
    <property type="molecule type" value="Genomic_DNA"/>
</dbReference>
<dbReference type="AlphaFoldDB" id="A0A401TX99"/>
<evidence type="ECO:0000313" key="3">
    <source>
        <dbReference type="Proteomes" id="UP000287033"/>
    </source>
</evidence>
<protein>
    <submittedName>
        <fullName evidence="2">Uncharacterized protein</fullName>
    </submittedName>
</protein>
<name>A0A401TX99_CHIPU</name>
<organism evidence="2 3">
    <name type="scientific">Chiloscyllium punctatum</name>
    <name type="common">Brownbanded bambooshark</name>
    <name type="synonym">Hemiscyllium punctatum</name>
    <dbReference type="NCBI Taxonomy" id="137246"/>
    <lineage>
        <taxon>Eukaryota</taxon>
        <taxon>Metazoa</taxon>
        <taxon>Chordata</taxon>
        <taxon>Craniata</taxon>
        <taxon>Vertebrata</taxon>
        <taxon>Chondrichthyes</taxon>
        <taxon>Elasmobranchii</taxon>
        <taxon>Galeomorphii</taxon>
        <taxon>Galeoidea</taxon>
        <taxon>Orectolobiformes</taxon>
        <taxon>Hemiscylliidae</taxon>
        <taxon>Chiloscyllium</taxon>
    </lineage>
</organism>
<dbReference type="Proteomes" id="UP000287033">
    <property type="component" value="Unassembled WGS sequence"/>
</dbReference>
<proteinExistence type="predicted"/>
<feature type="non-terminal residue" evidence="2">
    <location>
        <position position="195"/>
    </location>
</feature>
<accession>A0A401TX99</accession>
<comment type="caution">
    <text evidence="2">The sequence shown here is derived from an EMBL/GenBank/DDBJ whole genome shotgun (WGS) entry which is preliminary data.</text>
</comment>
<evidence type="ECO:0000313" key="2">
    <source>
        <dbReference type="EMBL" id="GCC47246.1"/>
    </source>
</evidence>
<feature type="compositionally biased region" description="Basic and acidic residues" evidence="1">
    <location>
        <begin position="109"/>
        <end position="122"/>
    </location>
</feature>
<evidence type="ECO:0000256" key="1">
    <source>
        <dbReference type="SAM" id="MobiDB-lite"/>
    </source>
</evidence>
<keyword evidence="3" id="KW-1185">Reference proteome</keyword>